<keyword evidence="20" id="KW-0456">Lyase</keyword>
<dbReference type="InterPro" id="IPR037062">
    <property type="entry name" value="Malic_N_dom_sf"/>
</dbReference>
<dbReference type="GO" id="GO:0004470">
    <property type="term" value="F:malic enzyme activity"/>
    <property type="evidence" value="ECO:0007669"/>
    <property type="project" value="InterPro"/>
</dbReference>
<dbReference type="Gene3D" id="3.40.50.10380">
    <property type="entry name" value="Malic enzyme, N-terminal domain"/>
    <property type="match status" value="1"/>
</dbReference>
<dbReference type="NCBIfam" id="NF010052">
    <property type="entry name" value="PRK13529.1"/>
    <property type="match status" value="1"/>
</dbReference>
<comment type="similarity">
    <text evidence="7 22">Belongs to the malic enzymes family.</text>
</comment>
<dbReference type="Gene3D" id="3.40.50.970">
    <property type="match status" value="2"/>
</dbReference>
<dbReference type="SMART" id="SM00919">
    <property type="entry name" value="Malic_M"/>
    <property type="match status" value="1"/>
</dbReference>
<dbReference type="Gene3D" id="3.10.20.30">
    <property type="match status" value="1"/>
</dbReference>
<dbReference type="GO" id="GO:0051537">
    <property type="term" value="F:2 iron, 2 sulfur cluster binding"/>
    <property type="evidence" value="ECO:0007669"/>
    <property type="project" value="InterPro"/>
</dbReference>
<dbReference type="InterPro" id="IPR001891">
    <property type="entry name" value="Malic_OxRdtase"/>
</dbReference>
<dbReference type="FunFam" id="3.40.50.970:FF:000007">
    <property type="entry name" value="Acetolactate synthase"/>
    <property type="match status" value="1"/>
</dbReference>
<dbReference type="GO" id="GO:0016616">
    <property type="term" value="F:oxidoreductase activity, acting on the CH-OH group of donors, NAD or NADP as acceptor"/>
    <property type="evidence" value="ECO:0007669"/>
    <property type="project" value="InterPro"/>
</dbReference>
<dbReference type="InterPro" id="IPR015884">
    <property type="entry name" value="Malic_enzyme_CS"/>
</dbReference>
<dbReference type="SUPFAM" id="SSF81343">
    <property type="entry name" value="Fumarate reductase respiratory complex transmembrane subunits"/>
    <property type="match status" value="1"/>
</dbReference>
<dbReference type="CDD" id="cd07035">
    <property type="entry name" value="TPP_PYR_POX_like"/>
    <property type="match status" value="1"/>
</dbReference>
<keyword evidence="18 23" id="KW-0472">Membrane</keyword>
<keyword evidence="23" id="KW-1133">Transmembrane helix</keyword>
<feature type="transmembrane region" description="Helical" evidence="23">
    <location>
        <begin position="758"/>
        <end position="781"/>
    </location>
</feature>
<dbReference type="GO" id="GO:0008177">
    <property type="term" value="F:succinate dehydrogenase (quinone) activity"/>
    <property type="evidence" value="ECO:0007669"/>
    <property type="project" value="UniProtKB-EC"/>
</dbReference>
<dbReference type="InterPro" id="IPR017896">
    <property type="entry name" value="4Fe4S_Fe-S-bd"/>
</dbReference>
<dbReference type="InterPro" id="IPR027477">
    <property type="entry name" value="Succ_DH/fumarate_Rdtase_cat_sf"/>
</dbReference>
<dbReference type="InterPro" id="IPR012302">
    <property type="entry name" value="Malic_NAD-bd"/>
</dbReference>
<keyword evidence="16" id="KW-0520">NAD</keyword>
<evidence type="ECO:0000256" key="3">
    <source>
        <dbReference type="ARBA" id="ARBA00004413"/>
    </source>
</evidence>
<comment type="pathway">
    <text evidence="4">Carbohydrate metabolism; tricarboxylic acid cycle.</text>
</comment>
<dbReference type="GO" id="GO:0005829">
    <property type="term" value="C:cytosol"/>
    <property type="evidence" value="ECO:0007669"/>
    <property type="project" value="TreeGrafter"/>
</dbReference>
<dbReference type="NCBIfam" id="TIGR02418">
    <property type="entry name" value="acolac_catab"/>
    <property type="match status" value="1"/>
</dbReference>
<dbReference type="SUPFAM" id="SSF56425">
    <property type="entry name" value="Succinate dehydrogenase/fumarate reductase flavoprotein, catalytic domain"/>
    <property type="match status" value="1"/>
</dbReference>
<comment type="cofactor">
    <cofactor evidence="1">
        <name>Mn(2+)</name>
        <dbReference type="ChEBI" id="CHEBI:29035"/>
    </cofactor>
</comment>
<dbReference type="Gene3D" id="1.10.1060.10">
    <property type="entry name" value="Alpha-helical ferredoxin"/>
    <property type="match status" value="1"/>
</dbReference>
<dbReference type="FunFam" id="1.20.58.100:FF:000003">
    <property type="entry name" value="Succinate dehydrogenase flavoprotein subunit"/>
    <property type="match status" value="1"/>
</dbReference>
<dbReference type="InterPro" id="IPR012000">
    <property type="entry name" value="Thiamin_PyroP_enz_cen_dom"/>
</dbReference>
<dbReference type="CDD" id="cd05312">
    <property type="entry name" value="NAD_bind_1_malic_enz"/>
    <property type="match status" value="1"/>
</dbReference>
<dbReference type="NCBIfam" id="TIGR01811">
    <property type="entry name" value="sdhA_Bsu"/>
    <property type="match status" value="1"/>
</dbReference>
<evidence type="ECO:0000256" key="5">
    <source>
        <dbReference type="ARBA" id="ARBA00007812"/>
    </source>
</evidence>
<proteinExistence type="inferred from homology"/>
<evidence type="ECO:0000256" key="13">
    <source>
        <dbReference type="ARBA" id="ARBA00022827"/>
    </source>
</evidence>
<dbReference type="OrthoDB" id="5365701at2759"/>
<keyword evidence="15 22" id="KW-0560">Oxidoreductase</keyword>
<protein>
    <recommendedName>
        <fullName evidence="22">Malic enzyme</fullName>
    </recommendedName>
</protein>
<keyword evidence="11" id="KW-0285">Flavoprotein</keyword>
<reference evidence="25" key="1">
    <citation type="submission" date="2022-10" db="EMBL/GenBank/DDBJ databases">
        <authorList>
            <person name="Chen Y."/>
            <person name="Dougan E. K."/>
            <person name="Chan C."/>
            <person name="Rhodes N."/>
            <person name="Thang M."/>
        </authorList>
    </citation>
    <scope>NUCLEOTIDE SEQUENCE</scope>
</reference>
<dbReference type="InterPro" id="IPR036291">
    <property type="entry name" value="NAD(P)-bd_dom_sf"/>
</dbReference>
<dbReference type="Pfam" id="PF02910">
    <property type="entry name" value="Succ_DH_flav_C"/>
    <property type="match status" value="1"/>
</dbReference>
<evidence type="ECO:0000256" key="2">
    <source>
        <dbReference type="ARBA" id="ARBA00001974"/>
    </source>
</evidence>
<dbReference type="InterPro" id="IPR036188">
    <property type="entry name" value="FAD/NAD-bd_sf"/>
</dbReference>
<dbReference type="SUPFAM" id="SSF46548">
    <property type="entry name" value="alpha-helical ferredoxin"/>
    <property type="match status" value="1"/>
</dbReference>
<dbReference type="InterPro" id="IPR012782">
    <property type="entry name" value="Acetolactate_synth_catblc"/>
</dbReference>
<dbReference type="Gene3D" id="3.40.50.1220">
    <property type="entry name" value="TPP-binding domain"/>
    <property type="match status" value="1"/>
</dbReference>
<dbReference type="PROSITE" id="PS00197">
    <property type="entry name" value="2FE2S_FER_1"/>
    <property type="match status" value="1"/>
</dbReference>
<dbReference type="EMBL" id="CAMXCT010000001">
    <property type="protein sequence ID" value="CAI3971611.1"/>
    <property type="molecule type" value="Genomic_DNA"/>
</dbReference>
<dbReference type="NCBIfam" id="NF005746">
    <property type="entry name" value="PRK07570.1"/>
    <property type="match status" value="1"/>
</dbReference>
<dbReference type="PANTHER" id="PTHR23406:SF34">
    <property type="entry name" value="NAD-DEPENDENT MALIC ENZYME, MITOCHONDRIAL"/>
    <property type="match status" value="1"/>
</dbReference>
<comment type="subcellular location">
    <subcellularLocation>
        <location evidence="3">Cell membrane</location>
        <topology evidence="3">Peripheral membrane protein</topology>
        <orientation evidence="3">Cytoplasmic side</orientation>
    </subcellularLocation>
</comment>
<dbReference type="SUPFAM" id="SSF52518">
    <property type="entry name" value="Thiamin diphosphate-binding fold (THDP-binding)"/>
    <property type="match status" value="2"/>
</dbReference>
<evidence type="ECO:0000313" key="26">
    <source>
        <dbReference type="EMBL" id="CAL4758923.1"/>
    </source>
</evidence>
<dbReference type="SUPFAM" id="SSF51735">
    <property type="entry name" value="NAD(P)-binding Rossmann-fold domains"/>
    <property type="match status" value="1"/>
</dbReference>
<dbReference type="Gene3D" id="1.20.58.100">
    <property type="entry name" value="Fumarate reductase/succinate dehydrogenase flavoprotein-like, C-terminal domain"/>
    <property type="match status" value="1"/>
</dbReference>
<dbReference type="SUPFAM" id="SSF54292">
    <property type="entry name" value="2Fe-2S ferredoxin-like"/>
    <property type="match status" value="1"/>
</dbReference>
<evidence type="ECO:0000256" key="22">
    <source>
        <dbReference type="RuleBase" id="RU003426"/>
    </source>
</evidence>
<dbReference type="InterPro" id="IPR012301">
    <property type="entry name" value="Malic_N_dom"/>
</dbReference>
<dbReference type="Pfam" id="PF12838">
    <property type="entry name" value="Fer4_7"/>
    <property type="match status" value="1"/>
</dbReference>
<dbReference type="FunFam" id="3.50.50.60:FF:000009">
    <property type="entry name" value="Succinate dehydrogenase flavoprotein subunit"/>
    <property type="match status" value="1"/>
</dbReference>
<dbReference type="InterPro" id="IPR034804">
    <property type="entry name" value="SQR/QFR_C/D"/>
</dbReference>
<sequence length="2320" mass="255421">MTWTKPFDEGAEHVKGVARVEDPLLNKGTAFTEQERIDLDLMGLLPPHIDTLEEQASRSYEAFSVKDSDIEKHIFLRQLQDENETLFYRVLLDHVEEMMPIVYTPVVGLACQQFSHIYRRPRGVFIAYPNRDSLDEIFDNVKRETDVIVVTDGERILGLGDQGAGGMGIPIGKLSLYTLCGGIHPARTLPVVLDLGTNNMERRNDPRYIGWRHERIKGKEYDEFIEQFVQAVMRRFPNVLLQWEDFASVDAEPILQRYRDRLCTFNDDIQGTAAVATGTILAAIAATKGDFSQQRFVMLGAGSAGIGITRQLILAMTRSGMSEEEARRRFYMIDIGGLIHSERADLDEVHRPLAQKAEDLKDWGCDLSQPISFEDVVKQAKPTVLVGATGQSGAFSEPIIREMAKHTERPVIFPLSNPTSRAEATPEDLMKWTDGKAIVATGSPFAPVEYKGVTHKIAQCNNSYIFPAMGLGILSAKATRVTDSMFMAAANALKETSPALKNPNDSLLPPLHTIREVTRHIAIAVAHEAQACGVAEKTSPEDLEKQVDETMWFGSLKRFAQLYQTTIGKKFIAAVTGTILFGFVVMHMAGNLKVFVGDNSSGVPDINVYAKFLRTMGEPLLPYSVALWTVRIILIIALILHLVTVISLASRNNTVRTKGYHEHNYDHASWPARMMLVSGLLLLTFVVFHLLQFTTGTINITPIVDGDVYSNLYYAFQKWYFALIYLAAMAMLGLHLYHGAWSLFQTLGFDNPDRNRALRMFATVAAVIVFLGFSSVPVMFFTGAMADPPEVIVVGTGLAGASAASSMASMGYNVECFCFQDSPRRAHSIAAQGGINAAKDNRNDGDSVYRLFYDTQKGGDYRSREANVYRLAQLSMGIIDQATAQGVPFAREYGGMLANRSFGGVLVERTFYCRGETGQQLLLGANSALAQQIHEGKVTMHPRTELLDIVVVDGRARGIIVRDLVTGEIRPVAADAVVLASGGYANVYYLSTNAKGCNVTATWRAHRRGAGYANPCYVQIHPTCIPASGEHQAKLTLMSESLRNDGRIWVPKKQDDDRHPRDIPEEERYYYLEERYPRFGNLVPRDVASRNAKQVCDAGLGVGATGNGVYLDFRDAIKDRGLETIEGRYQNLFEMYERITDDNPRKMPMRIYPAPHYTMGGLWVDYNLMTSVQGLFAIGEANFSDHGANRLGASSMMQCLADGYFILPVTIGDYLSRYPSSEIGADDQHFSTVAEEARERTRKLFAIGGKRPVSSLHRELGKLMIDKCGISRNRQGLEEALKRIPELREEFWTNLKLCGGPEEFNQDLEHAGRLADFLEFSELMCLDALDRDESCGCHFREEYATEEGEALRNDDEFAHVSVWEHGEDGQAPKLWKEPLEFEALPLAQRLVADRCNHTLSNRLAMKFTLHIWRQKNAKDAGSFVRYVVEDISPNMSFLEMMDVLNSQLAEKGEEPVAFDSDCREGVCGMCSLVIDGKAHGPLHGTTTCQLYMRHFTDGAQIYIEPWRSDSFPVVRDLVVNRSAFDRIMQAGGYISVHSGPKPDPNAMLVEPDVSEKALDAATCIGCGACVAACPNGAAMLYTAAKVSHLGMLPQGQPERYPRVVRMVEQMDKEGFGSCRNYAECEAQCPKEISIDFIARMNRDYLKAVLVNPMDPRGDMTNEGVKYVFGIPGAKIDAVFNSLADGGPELILCRHEQNAAFMAACIGRLTGSPGVVVVTSGPGVCNLTTGLATATTEGDPVVAFGGAVPRSMQLKATHQSLDNVSVMKPVTKSSVEVVVPESIPEVIQNAFRLASRSRGGATFVSLPQDVMGETTGASAWKPVEDSRPGAASAESLNRAVELIKKAKEPVLFLGLEASRPGNAKAIRAFLASHPMATVMSYEAAGTISRELEHLFGGRVGLFKNQPGDRLLETADLVVTVGFDPVEYDPSTWNSENALTIVHIDEVASQIDRCYRPAVELLGDVAATFETLSEQLKPWSEVPRADTLQKVRADLEADLKRGAKLDGSPIHPLRFIHDLRAELDDETTVVCDIGSHYMWMARHFYSYEPRHLLFSNGQQTLGVALPWAMAASLVRPEKKIVSISGDGGFLFSAMELENAVRIGSNFVHFVWRDGSYDMVGSQERMKYGREFGVRFGSVDLIKFAESFGATGFAIKHADEIIPTLRKAMEIPGPVLIDVPIDYSENDALFATVHSDWPTTVQTTALLFKWQANLFAAGSMALMIGGAVMILVGLYGSLAGAGLCLFCLGGARVHYKLGAMAGATKLSSTASQEDVEAAAGATTLAVVGHVTSAEKNFVLAAVGFFFFLMGTGPWSLVDFQPFS</sequence>
<keyword evidence="23" id="KW-0812">Transmembrane</keyword>
<dbReference type="Gene3D" id="3.40.50.720">
    <property type="entry name" value="NAD(P)-binding Rossmann-like Domain"/>
    <property type="match status" value="1"/>
</dbReference>
<evidence type="ECO:0000256" key="7">
    <source>
        <dbReference type="ARBA" id="ARBA00008785"/>
    </source>
</evidence>
<keyword evidence="27" id="KW-1185">Reference proteome</keyword>
<keyword evidence="13" id="KW-0274">FAD</keyword>
<dbReference type="CDD" id="cd03498">
    <property type="entry name" value="SQR_TypeB_2_TM"/>
    <property type="match status" value="1"/>
</dbReference>
<dbReference type="InterPro" id="IPR015939">
    <property type="entry name" value="Fum_Rdtase/Succ_DH_flav-like_C"/>
</dbReference>
<evidence type="ECO:0000256" key="17">
    <source>
        <dbReference type="ARBA" id="ARBA00023052"/>
    </source>
</evidence>
<keyword evidence="17" id="KW-0786">Thiamine pyrophosphate</keyword>
<evidence type="ECO:0000313" key="27">
    <source>
        <dbReference type="Proteomes" id="UP001152797"/>
    </source>
</evidence>
<evidence type="ECO:0000256" key="19">
    <source>
        <dbReference type="ARBA" id="ARBA00023211"/>
    </source>
</evidence>
<comment type="similarity">
    <text evidence="5">Belongs to the TPP enzyme family.</text>
</comment>
<dbReference type="InterPro" id="IPR029035">
    <property type="entry name" value="DHS-like_NAD/FAD-binding_dom"/>
</dbReference>
<feature type="domain" description="4Fe-4S ferredoxin-type" evidence="24">
    <location>
        <begin position="1554"/>
        <end position="1583"/>
    </location>
</feature>
<dbReference type="FunFam" id="3.90.700.10:FF:000006">
    <property type="entry name" value="Succinate dehydrogenase flavoprotein subunit"/>
    <property type="match status" value="1"/>
</dbReference>
<dbReference type="InterPro" id="IPR046346">
    <property type="entry name" value="Aminoacid_DH-like_N_sf"/>
</dbReference>
<dbReference type="EMBL" id="CAMXCT030000001">
    <property type="protein sequence ID" value="CAL4758923.1"/>
    <property type="molecule type" value="Genomic_DNA"/>
</dbReference>
<dbReference type="InterPro" id="IPR029061">
    <property type="entry name" value="THDP-binding"/>
</dbReference>
<comment type="caution">
    <text evidence="25">The sequence shown here is derived from an EMBL/GenBank/DDBJ whole genome shotgun (WGS) entry which is preliminary data.</text>
</comment>
<dbReference type="GO" id="GO:0003984">
    <property type="term" value="F:acetolactate synthase activity"/>
    <property type="evidence" value="ECO:0007669"/>
    <property type="project" value="InterPro"/>
</dbReference>
<feature type="transmembrane region" description="Helical" evidence="23">
    <location>
        <begin position="719"/>
        <end position="737"/>
    </location>
</feature>
<dbReference type="GO" id="GO:0005886">
    <property type="term" value="C:plasma membrane"/>
    <property type="evidence" value="ECO:0007669"/>
    <property type="project" value="UniProtKB-SubCell"/>
</dbReference>
<dbReference type="InterPro" id="IPR037099">
    <property type="entry name" value="Fum_R/Succ_DH_flav-like_C_sf"/>
</dbReference>
<dbReference type="GO" id="GO:0009055">
    <property type="term" value="F:electron transfer activity"/>
    <property type="evidence" value="ECO:0007669"/>
    <property type="project" value="InterPro"/>
</dbReference>
<dbReference type="InterPro" id="IPR036010">
    <property type="entry name" value="2Fe-2S_ferredoxin-like_sf"/>
</dbReference>
<evidence type="ECO:0000256" key="18">
    <source>
        <dbReference type="ARBA" id="ARBA00023136"/>
    </source>
</evidence>
<dbReference type="InterPro" id="IPR012001">
    <property type="entry name" value="Thiamin_PyroP_enz_TPP-bd_dom"/>
</dbReference>
<dbReference type="InterPro" id="IPR011138">
    <property type="entry name" value="Cytochrome_b-558"/>
</dbReference>
<keyword evidence="19" id="KW-0464">Manganese</keyword>
<dbReference type="InterPro" id="IPR000399">
    <property type="entry name" value="TPP-bd_CS"/>
</dbReference>
<dbReference type="SUPFAM" id="SSF52467">
    <property type="entry name" value="DHS-like NAD/FAD-binding domain"/>
    <property type="match status" value="1"/>
</dbReference>
<dbReference type="InterPro" id="IPR009051">
    <property type="entry name" value="Helical_ferredxn"/>
</dbReference>
<dbReference type="EMBL" id="CAMXCT020000001">
    <property type="protein sequence ID" value="CAL1124986.1"/>
    <property type="molecule type" value="Genomic_DNA"/>
</dbReference>
<dbReference type="SMART" id="SM01274">
    <property type="entry name" value="malic"/>
    <property type="match status" value="1"/>
</dbReference>
<dbReference type="SUPFAM" id="SSF53223">
    <property type="entry name" value="Aminoacid dehydrogenase-like, N-terminal domain"/>
    <property type="match status" value="1"/>
</dbReference>
<feature type="transmembrane region" description="Helical" evidence="23">
    <location>
        <begin position="625"/>
        <end position="649"/>
    </location>
</feature>
<dbReference type="Proteomes" id="UP001152797">
    <property type="component" value="Unassembled WGS sequence"/>
</dbReference>
<dbReference type="Gene3D" id="1.20.1300.10">
    <property type="entry name" value="Fumarate reductase/succinate dehydrogenase, transmembrane subunit"/>
    <property type="match status" value="1"/>
</dbReference>
<dbReference type="GO" id="GO:0006108">
    <property type="term" value="P:malate metabolic process"/>
    <property type="evidence" value="ECO:0007669"/>
    <property type="project" value="TreeGrafter"/>
</dbReference>
<dbReference type="PROSITE" id="PS00187">
    <property type="entry name" value="TPP_ENZYMES"/>
    <property type="match status" value="1"/>
</dbReference>
<evidence type="ECO:0000256" key="10">
    <source>
        <dbReference type="ARBA" id="ARBA00022475"/>
    </source>
</evidence>
<dbReference type="NCBIfam" id="NF006378">
    <property type="entry name" value="PRK08617.1"/>
    <property type="match status" value="1"/>
</dbReference>
<dbReference type="Pfam" id="PF13085">
    <property type="entry name" value="Fer2_3"/>
    <property type="match status" value="1"/>
</dbReference>
<evidence type="ECO:0000256" key="20">
    <source>
        <dbReference type="ARBA" id="ARBA00023239"/>
    </source>
</evidence>
<evidence type="ECO:0000256" key="8">
    <source>
        <dbReference type="ARBA" id="ARBA00011738"/>
    </source>
</evidence>
<dbReference type="InterPro" id="IPR011280">
    <property type="entry name" value="Succ_DH/Fum_Rdt_flav_su"/>
</dbReference>
<dbReference type="NCBIfam" id="TIGR02046">
    <property type="entry name" value="sdhC_b558_fam"/>
    <property type="match status" value="1"/>
</dbReference>
<accession>A0A9P1BDY6</accession>
<reference evidence="26 27" key="2">
    <citation type="submission" date="2024-05" db="EMBL/GenBank/DDBJ databases">
        <authorList>
            <person name="Chen Y."/>
            <person name="Shah S."/>
            <person name="Dougan E. K."/>
            <person name="Thang M."/>
            <person name="Chan C."/>
        </authorList>
    </citation>
    <scope>NUCLEOTIDE SEQUENCE [LARGE SCALE GENOMIC DNA]</scope>
</reference>
<gene>
    <name evidence="25" type="ORF">C1SCF055_LOCUS201</name>
</gene>
<dbReference type="FunFam" id="3.40.50.720:FF:000182">
    <property type="entry name" value="NAD-dependent malic enzyme"/>
    <property type="match status" value="1"/>
</dbReference>
<dbReference type="GO" id="GO:0030976">
    <property type="term" value="F:thiamine pyrophosphate binding"/>
    <property type="evidence" value="ECO:0007669"/>
    <property type="project" value="InterPro"/>
</dbReference>
<name>A0A9P1BDY6_9DINO</name>
<evidence type="ECO:0000256" key="1">
    <source>
        <dbReference type="ARBA" id="ARBA00001936"/>
    </source>
</evidence>
<dbReference type="InterPro" id="IPR012675">
    <property type="entry name" value="Beta-grasp_dom_sf"/>
</dbReference>
<feature type="transmembrane region" description="Helical" evidence="23">
    <location>
        <begin position="670"/>
        <end position="691"/>
    </location>
</feature>
<dbReference type="GO" id="GO:0051287">
    <property type="term" value="F:NAD binding"/>
    <property type="evidence" value="ECO:0007669"/>
    <property type="project" value="InterPro"/>
</dbReference>
<evidence type="ECO:0000256" key="6">
    <source>
        <dbReference type="ARBA" id="ARBA00008040"/>
    </source>
</evidence>
<dbReference type="PROSITE" id="PS00331">
    <property type="entry name" value="MALIC_ENZYMES"/>
    <property type="match status" value="1"/>
</dbReference>
<feature type="transmembrane region" description="Helical" evidence="23">
    <location>
        <begin position="571"/>
        <end position="590"/>
    </location>
</feature>
<dbReference type="PROSITE" id="PS51379">
    <property type="entry name" value="4FE4S_FER_2"/>
    <property type="match status" value="1"/>
</dbReference>
<comment type="similarity">
    <text evidence="6">Belongs to the FAD-dependent oxidoreductase 2 family. FRD/SDH subfamily.</text>
</comment>
<keyword evidence="12 22" id="KW-0479">Metal-binding</keyword>
<dbReference type="InterPro" id="IPR003953">
    <property type="entry name" value="FAD-dep_OxRdtase_2_FAD-bd"/>
</dbReference>
<dbReference type="PROSITE" id="PS00198">
    <property type="entry name" value="4FE4S_FER_1"/>
    <property type="match status" value="1"/>
</dbReference>
<evidence type="ECO:0000256" key="4">
    <source>
        <dbReference type="ARBA" id="ARBA00005163"/>
    </source>
</evidence>
<dbReference type="SUPFAM" id="SSF51905">
    <property type="entry name" value="FAD/NAD(P)-binding domain"/>
    <property type="match status" value="1"/>
</dbReference>
<evidence type="ECO:0000256" key="16">
    <source>
        <dbReference type="ARBA" id="ARBA00023027"/>
    </source>
</evidence>
<dbReference type="InterPro" id="IPR011766">
    <property type="entry name" value="TPP_enzyme_TPP-bd"/>
</dbReference>
<evidence type="ECO:0000256" key="11">
    <source>
        <dbReference type="ARBA" id="ARBA00022630"/>
    </source>
</evidence>
<evidence type="ECO:0000256" key="21">
    <source>
        <dbReference type="ARBA" id="ARBA00049220"/>
    </source>
</evidence>
<dbReference type="Pfam" id="PF00390">
    <property type="entry name" value="malic"/>
    <property type="match status" value="1"/>
</dbReference>
<evidence type="ECO:0000256" key="9">
    <source>
        <dbReference type="ARBA" id="ARBA00022448"/>
    </source>
</evidence>
<feature type="transmembrane region" description="Helical" evidence="23">
    <location>
        <begin position="2217"/>
        <end position="2245"/>
    </location>
</feature>
<dbReference type="Pfam" id="PF02776">
    <property type="entry name" value="TPP_enzyme_N"/>
    <property type="match status" value="1"/>
</dbReference>
<keyword evidence="9" id="KW-0813">Transport</keyword>
<comment type="subunit">
    <text evidence="8">Homodimer.</text>
</comment>
<evidence type="ECO:0000256" key="15">
    <source>
        <dbReference type="ARBA" id="ARBA00023002"/>
    </source>
</evidence>
<dbReference type="GO" id="GO:0000287">
    <property type="term" value="F:magnesium ion binding"/>
    <property type="evidence" value="ECO:0007669"/>
    <property type="project" value="InterPro"/>
</dbReference>
<evidence type="ECO:0000313" key="25">
    <source>
        <dbReference type="EMBL" id="CAI3971611.1"/>
    </source>
</evidence>
<evidence type="ECO:0000256" key="12">
    <source>
        <dbReference type="ARBA" id="ARBA00022723"/>
    </source>
</evidence>
<dbReference type="PRINTS" id="PR00072">
    <property type="entry name" value="MALOXRDTASE"/>
</dbReference>
<evidence type="ECO:0000256" key="23">
    <source>
        <dbReference type="SAM" id="Phobius"/>
    </source>
</evidence>
<dbReference type="PANTHER" id="PTHR23406">
    <property type="entry name" value="MALIC ENZYME-RELATED"/>
    <property type="match status" value="1"/>
</dbReference>
<dbReference type="Pfam" id="PF02775">
    <property type="entry name" value="TPP_enzyme_C"/>
    <property type="match status" value="1"/>
</dbReference>
<comment type="catalytic activity">
    <reaction evidence="21">
        <text>a quinone + succinate = fumarate + a quinol</text>
        <dbReference type="Rhea" id="RHEA:40523"/>
        <dbReference type="ChEBI" id="CHEBI:24646"/>
        <dbReference type="ChEBI" id="CHEBI:29806"/>
        <dbReference type="ChEBI" id="CHEBI:30031"/>
        <dbReference type="ChEBI" id="CHEBI:132124"/>
        <dbReference type="EC" id="1.3.5.1"/>
    </reaction>
</comment>
<dbReference type="Gene3D" id="3.50.50.60">
    <property type="entry name" value="FAD/NAD(P)-binding domain"/>
    <property type="match status" value="1"/>
</dbReference>
<dbReference type="NCBIfam" id="NF005749">
    <property type="entry name" value="PRK07573.1"/>
    <property type="match status" value="1"/>
</dbReference>
<keyword evidence="14" id="KW-0249">Electron transport</keyword>
<dbReference type="InterPro" id="IPR006058">
    <property type="entry name" value="2Fe2S_fd_BS"/>
</dbReference>
<comment type="cofactor">
    <cofactor evidence="2">
        <name>FAD</name>
        <dbReference type="ChEBI" id="CHEBI:57692"/>
    </cofactor>
</comment>
<keyword evidence="10" id="KW-1003">Cell membrane</keyword>
<dbReference type="Pfam" id="PF00890">
    <property type="entry name" value="FAD_binding_2"/>
    <property type="match status" value="1"/>
</dbReference>
<feature type="transmembrane region" description="Helical" evidence="23">
    <location>
        <begin position="2294"/>
        <end position="2314"/>
    </location>
</feature>
<dbReference type="InterPro" id="IPR025192">
    <property type="entry name" value="Succ_DH/fum_Rdtase_N"/>
</dbReference>
<dbReference type="Pfam" id="PF00205">
    <property type="entry name" value="TPP_enzyme_M"/>
    <property type="match status" value="1"/>
</dbReference>
<dbReference type="Gene3D" id="3.90.700.10">
    <property type="entry name" value="Succinate dehydrogenase/fumarate reductase flavoprotein, catalytic domain"/>
    <property type="match status" value="1"/>
</dbReference>
<dbReference type="GO" id="GO:0034077">
    <property type="term" value="P:butanediol metabolic process"/>
    <property type="evidence" value="ECO:0007669"/>
    <property type="project" value="InterPro"/>
</dbReference>
<evidence type="ECO:0000256" key="14">
    <source>
        <dbReference type="ARBA" id="ARBA00022982"/>
    </source>
</evidence>
<dbReference type="SUPFAM" id="SSF46977">
    <property type="entry name" value="Succinate dehydrogenase/fumarate reductase flavoprotein C-terminal domain"/>
    <property type="match status" value="1"/>
</dbReference>
<evidence type="ECO:0000259" key="24">
    <source>
        <dbReference type="PROSITE" id="PS51379"/>
    </source>
</evidence>
<dbReference type="InterPro" id="IPR017900">
    <property type="entry name" value="4Fe4S_Fe_S_CS"/>
</dbReference>
<dbReference type="Pfam" id="PF03949">
    <property type="entry name" value="Malic_M"/>
    <property type="match status" value="1"/>
</dbReference>
<organism evidence="25">
    <name type="scientific">Cladocopium goreaui</name>
    <dbReference type="NCBI Taxonomy" id="2562237"/>
    <lineage>
        <taxon>Eukaryota</taxon>
        <taxon>Sar</taxon>
        <taxon>Alveolata</taxon>
        <taxon>Dinophyceae</taxon>
        <taxon>Suessiales</taxon>
        <taxon>Symbiodiniaceae</taxon>
        <taxon>Cladocopium</taxon>
    </lineage>
</organism>
<dbReference type="FunFam" id="3.40.50.10380:FF:000001">
    <property type="entry name" value="NAD-dependent malic enzyme"/>
    <property type="match status" value="1"/>
</dbReference>
<dbReference type="GO" id="GO:0016829">
    <property type="term" value="F:lyase activity"/>
    <property type="evidence" value="ECO:0007669"/>
    <property type="project" value="UniProtKB-KW"/>
</dbReference>